<dbReference type="PANTHER" id="PTHR33096">
    <property type="entry name" value="CXC2 DOMAIN-CONTAINING PROTEIN"/>
    <property type="match status" value="1"/>
</dbReference>
<dbReference type="Proteomes" id="UP001218188">
    <property type="component" value="Unassembled WGS sequence"/>
</dbReference>
<gene>
    <name evidence="2" type="ORF">C8F04DRAFT_1250267</name>
</gene>
<dbReference type="AlphaFoldDB" id="A0AAD6THG1"/>
<comment type="caution">
    <text evidence="2">The sequence shown here is derived from an EMBL/GenBank/DDBJ whole genome shotgun (WGS) entry which is preliminary data.</text>
</comment>
<sequence length="1061" mass="120801">MLKGLHARTFKDITWQINNSPSPIAMPKDKKKRGVMVRPRQVRVSVPVQTQSGGSRSRIRTITPNLSAKLRDEAQKTLTEQYNALPAEGRLAFNKLRDIPDPVPTVQAEDDWDDLGPAGLDDLQDALNGDGLMESGAGGEFRDTLEEVMRREREQAQKKKRYPDTRNRRRRVEQLANLFEGQLEAMTNSYVSWSLAIRGSLDKEPPNPDPKEVQKEFLIIVVNVFRTYTACVPICFNDKFTNCSLVARGLIPCAPWNPKLVFSIRLLELFRVTRLRTPSLSIQGWMKTIAELHGTAFKPYSAQQFSIGYDAYCALLEKADSRVMKALSRDELNWRRKNCCPGCMYKLEGEEELEFSMLVTMDGNDSLKRVLRREPKDFDNDGNLVPGQSKERFDPRAANVGKDYFIPREKVDLWSKDKLDEWRKVWEARKKKSREEEKRKATQSEPNGADKNGPETSVPSESTPAAQPTPEAPAGAAAGCEERWKNLGEDSLKRMWGIYDETGIFICLCRHGFVLLVEDMVRSGELSKYGLAACAELLEDFDGAVGSGYDVGCGFAGTLFNSPLGAKALLKKFMFLVGTFHGHAHNRLCQLIYLATYVLGLGLEDLEGCERFFSKSNAMAASIRYASVFHRRQILASYFKHFDTNETYANLSKFLVDNYWQALEILEGEPALYLGMKAAGIDDVTEFPRRLEAEFTFLKSLMADSEEDTLHMEYYQRLVNLADRRLKLELTKCKDSTASATVRRHAQENFDKAWIEVQETEVRMGVKERWLDTSPEWAEAAHLVSTKRYRLALLKLERLVVQRMFELTKMNLSQTGYKLRKHIAKALQVRSQAIRNALNSYNTAAKSIVPAGRQLSWSEVIEYAFLADFDLLRKPAELGEVRPWSTPAARLLLDKYFKIQRAREEIRRCNIEIRRVITSIRDEKAFLTAKENELQESDPGLAWCIRRYRFRRERYDLVHMERFQKLAKQAGSGFTGTLEPGVRLRQVIPEPSGMEGVVETGRQEEEIQAQALAREMEAVGASEDEEDDDDDVGGEEEDSKLAEELHTIFIVSEDDPVPLSP</sequence>
<feature type="compositionally biased region" description="Acidic residues" evidence="1">
    <location>
        <begin position="1052"/>
        <end position="1061"/>
    </location>
</feature>
<dbReference type="Pfam" id="PF18758">
    <property type="entry name" value="KDZ"/>
    <property type="match status" value="1"/>
</dbReference>
<reference evidence="2" key="1">
    <citation type="submission" date="2023-03" db="EMBL/GenBank/DDBJ databases">
        <title>Massive genome expansion in bonnet fungi (Mycena s.s.) driven by repeated elements and novel gene families across ecological guilds.</title>
        <authorList>
            <consortium name="Lawrence Berkeley National Laboratory"/>
            <person name="Harder C.B."/>
            <person name="Miyauchi S."/>
            <person name="Viragh M."/>
            <person name="Kuo A."/>
            <person name="Thoen E."/>
            <person name="Andreopoulos B."/>
            <person name="Lu D."/>
            <person name="Skrede I."/>
            <person name="Drula E."/>
            <person name="Henrissat B."/>
            <person name="Morin E."/>
            <person name="Kohler A."/>
            <person name="Barry K."/>
            <person name="LaButti K."/>
            <person name="Morin E."/>
            <person name="Salamov A."/>
            <person name="Lipzen A."/>
            <person name="Mereny Z."/>
            <person name="Hegedus B."/>
            <person name="Baldrian P."/>
            <person name="Stursova M."/>
            <person name="Weitz H."/>
            <person name="Taylor A."/>
            <person name="Grigoriev I.V."/>
            <person name="Nagy L.G."/>
            <person name="Martin F."/>
            <person name="Kauserud H."/>
        </authorList>
    </citation>
    <scope>NUCLEOTIDE SEQUENCE</scope>
    <source>
        <strain evidence="2">CBHHK200</strain>
    </source>
</reference>
<evidence type="ECO:0000313" key="3">
    <source>
        <dbReference type="Proteomes" id="UP001218188"/>
    </source>
</evidence>
<protein>
    <recommendedName>
        <fullName evidence="4">CxC1-like cysteine cluster associated with KDZ transposases domain-containing protein</fullName>
    </recommendedName>
</protein>
<accession>A0AAD6THG1</accession>
<evidence type="ECO:0000256" key="1">
    <source>
        <dbReference type="SAM" id="MobiDB-lite"/>
    </source>
</evidence>
<proteinExistence type="predicted"/>
<feature type="compositionally biased region" description="Acidic residues" evidence="1">
    <location>
        <begin position="1022"/>
        <end position="1038"/>
    </location>
</feature>
<feature type="region of interest" description="Disordered" evidence="1">
    <location>
        <begin position="430"/>
        <end position="478"/>
    </location>
</feature>
<organism evidence="2 3">
    <name type="scientific">Mycena alexandri</name>
    <dbReference type="NCBI Taxonomy" id="1745969"/>
    <lineage>
        <taxon>Eukaryota</taxon>
        <taxon>Fungi</taxon>
        <taxon>Dikarya</taxon>
        <taxon>Basidiomycota</taxon>
        <taxon>Agaricomycotina</taxon>
        <taxon>Agaricomycetes</taxon>
        <taxon>Agaricomycetidae</taxon>
        <taxon>Agaricales</taxon>
        <taxon>Marasmiineae</taxon>
        <taxon>Mycenaceae</taxon>
        <taxon>Mycena</taxon>
    </lineage>
</organism>
<feature type="compositionally biased region" description="Polar residues" evidence="1">
    <location>
        <begin position="454"/>
        <end position="463"/>
    </location>
</feature>
<dbReference type="PANTHER" id="PTHR33096:SF1">
    <property type="entry name" value="CXC1-LIKE CYSTEINE CLUSTER ASSOCIATED WITH KDZ TRANSPOSASES DOMAIN-CONTAINING PROTEIN"/>
    <property type="match status" value="1"/>
</dbReference>
<dbReference type="InterPro" id="IPR040521">
    <property type="entry name" value="KDZ"/>
</dbReference>
<feature type="region of interest" description="Disordered" evidence="1">
    <location>
        <begin position="373"/>
        <end position="393"/>
    </location>
</feature>
<evidence type="ECO:0008006" key="4">
    <source>
        <dbReference type="Google" id="ProtNLM"/>
    </source>
</evidence>
<feature type="compositionally biased region" description="Basic and acidic residues" evidence="1">
    <location>
        <begin position="430"/>
        <end position="442"/>
    </location>
</feature>
<name>A0AAD6THG1_9AGAR</name>
<dbReference type="EMBL" id="JARJCM010000007">
    <property type="protein sequence ID" value="KAJ7044328.1"/>
    <property type="molecule type" value="Genomic_DNA"/>
</dbReference>
<evidence type="ECO:0000313" key="2">
    <source>
        <dbReference type="EMBL" id="KAJ7044328.1"/>
    </source>
</evidence>
<keyword evidence="3" id="KW-1185">Reference proteome</keyword>
<feature type="compositionally biased region" description="Low complexity" evidence="1">
    <location>
        <begin position="464"/>
        <end position="478"/>
    </location>
</feature>
<feature type="region of interest" description="Disordered" evidence="1">
    <location>
        <begin position="1016"/>
        <end position="1061"/>
    </location>
</feature>